<keyword evidence="9" id="KW-1185">Reference proteome</keyword>
<comment type="similarity">
    <text evidence="3 7">Belongs to the IspD/TarI cytidylyltransferase family. IspD subfamily.</text>
</comment>
<comment type="caution">
    <text evidence="8">The sequence shown here is derived from an EMBL/GenBank/DDBJ whole genome shotgun (WGS) entry which is preliminary data.</text>
</comment>
<dbReference type="InterPro" id="IPR029044">
    <property type="entry name" value="Nucleotide-diphossugar_trans"/>
</dbReference>
<dbReference type="RefSeq" id="WP_126779337.1">
    <property type="nucleotide sequence ID" value="NZ_NGJU01000008.1"/>
</dbReference>
<dbReference type="GeneID" id="98568035"/>
<organism evidence="8 9">
    <name type="scientific">Vagococcus salmoninarum</name>
    <dbReference type="NCBI Taxonomy" id="2739"/>
    <lineage>
        <taxon>Bacteria</taxon>
        <taxon>Bacillati</taxon>
        <taxon>Bacillota</taxon>
        <taxon>Bacilli</taxon>
        <taxon>Lactobacillales</taxon>
        <taxon>Enterococcaceae</taxon>
        <taxon>Vagococcus</taxon>
    </lineage>
</organism>
<protein>
    <recommendedName>
        <fullName evidence="7">2-C-methyl-D-erythritol 4-phosphate cytidylyltransferase</fullName>
        <ecNumber evidence="7">2.7.7.60</ecNumber>
    </recommendedName>
    <alternativeName>
        <fullName evidence="7">4-diphosphocytidyl-2C-methyl-D-erythritol synthase</fullName>
    </alternativeName>
    <alternativeName>
        <fullName evidence="7">MEP cytidylyltransferase</fullName>
        <shortName evidence="7">MCT</shortName>
    </alternativeName>
</protein>
<gene>
    <name evidence="7" type="primary">ispD</name>
    <name evidence="8" type="ORF">CBF35_06610</name>
</gene>
<evidence type="ECO:0000256" key="5">
    <source>
        <dbReference type="ARBA" id="ARBA00022695"/>
    </source>
</evidence>
<comment type="catalytic activity">
    <reaction evidence="1 7">
        <text>2-C-methyl-D-erythritol 4-phosphate + CTP + H(+) = 4-CDP-2-C-methyl-D-erythritol + diphosphate</text>
        <dbReference type="Rhea" id="RHEA:13429"/>
        <dbReference type="ChEBI" id="CHEBI:15378"/>
        <dbReference type="ChEBI" id="CHEBI:33019"/>
        <dbReference type="ChEBI" id="CHEBI:37563"/>
        <dbReference type="ChEBI" id="CHEBI:57823"/>
        <dbReference type="ChEBI" id="CHEBI:58262"/>
        <dbReference type="EC" id="2.7.7.60"/>
    </reaction>
</comment>
<dbReference type="Proteomes" id="UP000287239">
    <property type="component" value="Unassembled WGS sequence"/>
</dbReference>
<dbReference type="GO" id="GO:0050518">
    <property type="term" value="F:2-C-methyl-D-erythritol 4-phosphate cytidylyltransferase activity"/>
    <property type="evidence" value="ECO:0007669"/>
    <property type="project" value="UniProtKB-UniRule"/>
</dbReference>
<dbReference type="EMBL" id="NGJU01000008">
    <property type="protein sequence ID" value="RST96066.1"/>
    <property type="molecule type" value="Genomic_DNA"/>
</dbReference>
<evidence type="ECO:0000256" key="1">
    <source>
        <dbReference type="ARBA" id="ARBA00001282"/>
    </source>
</evidence>
<proteinExistence type="inferred from homology"/>
<keyword evidence="6 7" id="KW-0414">Isoprene biosynthesis</keyword>
<evidence type="ECO:0000256" key="3">
    <source>
        <dbReference type="ARBA" id="ARBA00009789"/>
    </source>
</evidence>
<reference evidence="8 9" key="1">
    <citation type="submission" date="2017-05" db="EMBL/GenBank/DDBJ databases">
        <title>Vagococcus spp. assemblies.</title>
        <authorList>
            <person name="Gulvik C.A."/>
        </authorList>
    </citation>
    <scope>NUCLEOTIDE SEQUENCE [LARGE SCALE GENOMIC DNA]</scope>
    <source>
        <strain evidence="8 9">NCFB 2777</strain>
    </source>
</reference>
<keyword evidence="5 7" id="KW-0548">Nucleotidyltransferase</keyword>
<evidence type="ECO:0000256" key="7">
    <source>
        <dbReference type="HAMAP-Rule" id="MF_00108"/>
    </source>
</evidence>
<dbReference type="UniPathway" id="UPA00056">
    <property type="reaction ID" value="UER00093"/>
</dbReference>
<evidence type="ECO:0000256" key="2">
    <source>
        <dbReference type="ARBA" id="ARBA00004787"/>
    </source>
</evidence>
<dbReference type="Pfam" id="PF01128">
    <property type="entry name" value="IspD"/>
    <property type="match status" value="1"/>
</dbReference>
<dbReference type="OrthoDB" id="9806837at2"/>
<dbReference type="AlphaFoldDB" id="A0A429ZQU9"/>
<dbReference type="GO" id="GO:0019288">
    <property type="term" value="P:isopentenyl diphosphate biosynthetic process, methylerythritol 4-phosphate pathway"/>
    <property type="evidence" value="ECO:0007669"/>
    <property type="project" value="UniProtKB-UniRule"/>
</dbReference>
<dbReference type="Gene3D" id="3.90.550.10">
    <property type="entry name" value="Spore Coat Polysaccharide Biosynthesis Protein SpsA, Chain A"/>
    <property type="match status" value="1"/>
</dbReference>
<dbReference type="InterPro" id="IPR034683">
    <property type="entry name" value="IspD/TarI"/>
</dbReference>
<evidence type="ECO:0000313" key="9">
    <source>
        <dbReference type="Proteomes" id="UP000287239"/>
    </source>
</evidence>
<keyword evidence="4 7" id="KW-0808">Transferase</keyword>
<dbReference type="PANTHER" id="PTHR32125:SF4">
    <property type="entry name" value="2-C-METHYL-D-ERYTHRITOL 4-PHOSPHATE CYTIDYLYLTRANSFERASE, CHLOROPLASTIC"/>
    <property type="match status" value="1"/>
</dbReference>
<comment type="function">
    <text evidence="7">Catalyzes the formation of 4-diphosphocytidyl-2-C-methyl-D-erythritol from CTP and 2-C-methyl-D-erythritol 4-phosphate (MEP).</text>
</comment>
<dbReference type="CDD" id="cd02516">
    <property type="entry name" value="CDP-ME_synthetase"/>
    <property type="match status" value="1"/>
</dbReference>
<evidence type="ECO:0000313" key="8">
    <source>
        <dbReference type="EMBL" id="RST96066.1"/>
    </source>
</evidence>
<dbReference type="NCBIfam" id="TIGR00453">
    <property type="entry name" value="ispD"/>
    <property type="match status" value="1"/>
</dbReference>
<sequence length="236" mass="26391">MSYEVILLAAGQGRRMLASRNKILLHFYDKPVIAYSLERFLADSQCEQIILVVKEDEKKLLEEVLETYFSDRKKLVKLVSGGKERQDSVYQGLLHLNDLSNYVMVHDGARPFVSAKILENTYAELEVSKAAIVGMPVKDTIKKVVNGKVEKTIPRDPLWQIQTPQGFIAEELLAAHKQAQSSHFLGTDDASLMEAYSQREISLVLGSQENIKLTTPEDLILGEALISGKKGCEKSV</sequence>
<dbReference type="HAMAP" id="MF_00108">
    <property type="entry name" value="IspD"/>
    <property type="match status" value="1"/>
</dbReference>
<feature type="site" description="Positions MEP for the nucleophilic attack" evidence="7">
    <location>
        <position position="155"/>
    </location>
</feature>
<accession>A0A429ZQU9</accession>
<dbReference type="SUPFAM" id="SSF53448">
    <property type="entry name" value="Nucleotide-diphospho-sugar transferases"/>
    <property type="match status" value="1"/>
</dbReference>
<evidence type="ECO:0000256" key="4">
    <source>
        <dbReference type="ARBA" id="ARBA00022679"/>
    </source>
</evidence>
<evidence type="ECO:0000256" key="6">
    <source>
        <dbReference type="ARBA" id="ARBA00023229"/>
    </source>
</evidence>
<dbReference type="InterPro" id="IPR050088">
    <property type="entry name" value="IspD/TarI_cytidylyltransf_bact"/>
</dbReference>
<feature type="site" description="Transition state stabilizer" evidence="7">
    <location>
        <position position="22"/>
    </location>
</feature>
<dbReference type="EC" id="2.7.7.60" evidence="7"/>
<name>A0A429ZQU9_9ENTE</name>
<feature type="site" description="Positions MEP for the nucleophilic attack" evidence="7">
    <location>
        <position position="212"/>
    </location>
</feature>
<dbReference type="InterPro" id="IPR001228">
    <property type="entry name" value="IspD"/>
</dbReference>
<dbReference type="InterPro" id="IPR018294">
    <property type="entry name" value="ISPD_synthase_CS"/>
</dbReference>
<dbReference type="PANTHER" id="PTHR32125">
    <property type="entry name" value="2-C-METHYL-D-ERYTHRITOL 4-PHOSPHATE CYTIDYLYLTRANSFERASE, CHLOROPLASTIC"/>
    <property type="match status" value="1"/>
</dbReference>
<comment type="pathway">
    <text evidence="2 7">Isoprenoid biosynthesis; isopentenyl diphosphate biosynthesis via DXP pathway; isopentenyl diphosphate from 1-deoxy-D-xylulose 5-phosphate: step 2/6.</text>
</comment>
<dbReference type="FunFam" id="3.90.550.10:FF:000003">
    <property type="entry name" value="2-C-methyl-D-erythritol 4-phosphate cytidylyltransferase"/>
    <property type="match status" value="1"/>
</dbReference>
<dbReference type="PROSITE" id="PS01295">
    <property type="entry name" value="ISPD"/>
    <property type="match status" value="1"/>
</dbReference>
<feature type="site" description="Transition state stabilizer" evidence="7">
    <location>
        <position position="15"/>
    </location>
</feature>